<gene>
    <name evidence="2" type="ORF">METZ01_LOCUS158382</name>
</gene>
<evidence type="ECO:0000259" key="1">
    <source>
        <dbReference type="Pfam" id="PF13577"/>
    </source>
</evidence>
<feature type="non-terminal residue" evidence="2">
    <location>
        <position position="99"/>
    </location>
</feature>
<dbReference type="Gene3D" id="3.10.450.50">
    <property type="match status" value="1"/>
</dbReference>
<accession>A0A382AVR2</accession>
<evidence type="ECO:0000313" key="2">
    <source>
        <dbReference type="EMBL" id="SVB05528.1"/>
    </source>
</evidence>
<dbReference type="SUPFAM" id="SSF54427">
    <property type="entry name" value="NTF2-like"/>
    <property type="match status" value="1"/>
</dbReference>
<dbReference type="AlphaFoldDB" id="A0A382AVR2"/>
<proteinExistence type="predicted"/>
<sequence>MSNELEKLIDENAIRKVVIQYATGIDMRNWELYRSCFTDTVEIDFSSWSGGEPQIIPGDTWANNVRMGLSGFTSTQHISTNHVITIDGNDAKCVSYMQA</sequence>
<dbReference type="EMBL" id="UINC01027019">
    <property type="protein sequence ID" value="SVB05528.1"/>
    <property type="molecule type" value="Genomic_DNA"/>
</dbReference>
<name>A0A382AVR2_9ZZZZ</name>
<dbReference type="InterPro" id="IPR037401">
    <property type="entry name" value="SnoaL-like"/>
</dbReference>
<dbReference type="Pfam" id="PF13577">
    <property type="entry name" value="SnoaL_4"/>
    <property type="match status" value="1"/>
</dbReference>
<organism evidence="2">
    <name type="scientific">marine metagenome</name>
    <dbReference type="NCBI Taxonomy" id="408172"/>
    <lineage>
        <taxon>unclassified sequences</taxon>
        <taxon>metagenomes</taxon>
        <taxon>ecological metagenomes</taxon>
    </lineage>
</organism>
<protein>
    <recommendedName>
        <fullName evidence="1">SnoaL-like domain-containing protein</fullName>
    </recommendedName>
</protein>
<dbReference type="InterPro" id="IPR032710">
    <property type="entry name" value="NTF2-like_dom_sf"/>
</dbReference>
<feature type="domain" description="SnoaL-like" evidence="1">
    <location>
        <begin position="7"/>
        <end position="99"/>
    </location>
</feature>
<reference evidence="2" key="1">
    <citation type="submission" date="2018-05" db="EMBL/GenBank/DDBJ databases">
        <authorList>
            <person name="Lanie J.A."/>
            <person name="Ng W.-L."/>
            <person name="Kazmierczak K.M."/>
            <person name="Andrzejewski T.M."/>
            <person name="Davidsen T.M."/>
            <person name="Wayne K.J."/>
            <person name="Tettelin H."/>
            <person name="Glass J.I."/>
            <person name="Rusch D."/>
            <person name="Podicherti R."/>
            <person name="Tsui H.-C.T."/>
            <person name="Winkler M.E."/>
        </authorList>
    </citation>
    <scope>NUCLEOTIDE SEQUENCE</scope>
</reference>